<dbReference type="InParanoid" id="A0A0C3CY76"/>
<accession>A0A0C3CY76</accession>
<feature type="signal peptide" evidence="3">
    <location>
        <begin position="1"/>
        <end position="16"/>
    </location>
</feature>
<evidence type="ECO:0000313" key="4">
    <source>
        <dbReference type="EMBL" id="KIM94587.1"/>
    </source>
</evidence>
<dbReference type="Pfam" id="PF06516">
    <property type="entry name" value="NUP"/>
    <property type="match status" value="1"/>
</dbReference>
<name>A0A0C3CY76_OIDMZ</name>
<dbReference type="InterPro" id="IPR009486">
    <property type="entry name" value="Pur_nuclsid_perm"/>
</dbReference>
<dbReference type="PIRSF" id="PIRSF013171">
    <property type="entry name" value="Pur_nuclsid_perm"/>
    <property type="match status" value="1"/>
</dbReference>
<protein>
    <recommendedName>
        <fullName evidence="6">Purine nucleoside permease</fullName>
    </recommendedName>
</protein>
<dbReference type="HOGENOM" id="CLU_031475_0_1_1"/>
<comment type="function">
    <text evidence="1">Nucleoside permease that transports adenosine and guanosine.</text>
</comment>
<keyword evidence="3" id="KW-0732">Signal</keyword>
<reference evidence="4 5" key="1">
    <citation type="submission" date="2014-04" db="EMBL/GenBank/DDBJ databases">
        <authorList>
            <consortium name="DOE Joint Genome Institute"/>
            <person name="Kuo A."/>
            <person name="Martino E."/>
            <person name="Perotto S."/>
            <person name="Kohler A."/>
            <person name="Nagy L.G."/>
            <person name="Floudas D."/>
            <person name="Copeland A."/>
            <person name="Barry K.W."/>
            <person name="Cichocki N."/>
            <person name="Veneault-Fourrey C."/>
            <person name="LaButti K."/>
            <person name="Lindquist E.A."/>
            <person name="Lipzen A."/>
            <person name="Lundell T."/>
            <person name="Morin E."/>
            <person name="Murat C."/>
            <person name="Sun H."/>
            <person name="Tunlid A."/>
            <person name="Henrissat B."/>
            <person name="Grigoriev I.V."/>
            <person name="Hibbett D.S."/>
            <person name="Martin F."/>
            <person name="Nordberg H.P."/>
            <person name="Cantor M.N."/>
            <person name="Hua S.X."/>
        </authorList>
    </citation>
    <scope>NUCLEOTIDE SEQUENCE [LARGE SCALE GENOMIC DNA]</scope>
    <source>
        <strain evidence="4 5">Zn</strain>
    </source>
</reference>
<dbReference type="GO" id="GO:0055085">
    <property type="term" value="P:transmembrane transport"/>
    <property type="evidence" value="ECO:0007669"/>
    <property type="project" value="InterPro"/>
</dbReference>
<organism evidence="4 5">
    <name type="scientific">Oidiodendron maius (strain Zn)</name>
    <dbReference type="NCBI Taxonomy" id="913774"/>
    <lineage>
        <taxon>Eukaryota</taxon>
        <taxon>Fungi</taxon>
        <taxon>Dikarya</taxon>
        <taxon>Ascomycota</taxon>
        <taxon>Pezizomycotina</taxon>
        <taxon>Leotiomycetes</taxon>
        <taxon>Leotiomycetes incertae sedis</taxon>
        <taxon>Myxotrichaceae</taxon>
        <taxon>Oidiodendron</taxon>
    </lineage>
</organism>
<dbReference type="STRING" id="913774.A0A0C3CY76"/>
<dbReference type="OrthoDB" id="2331083at2759"/>
<feature type="chain" id="PRO_5002162954" description="Purine nucleoside permease" evidence="3">
    <location>
        <begin position="17"/>
        <end position="404"/>
    </location>
</feature>
<gene>
    <name evidence="4" type="ORF">OIDMADRAFT_207272</name>
</gene>
<evidence type="ECO:0000256" key="1">
    <source>
        <dbReference type="PIRNR" id="PIRNR013171"/>
    </source>
</evidence>
<proteinExistence type="inferred from homology"/>
<evidence type="ECO:0000256" key="2">
    <source>
        <dbReference type="SAM" id="MobiDB-lite"/>
    </source>
</evidence>
<reference evidence="5" key="2">
    <citation type="submission" date="2015-01" db="EMBL/GenBank/DDBJ databases">
        <title>Evolutionary Origins and Diversification of the Mycorrhizal Mutualists.</title>
        <authorList>
            <consortium name="DOE Joint Genome Institute"/>
            <consortium name="Mycorrhizal Genomics Consortium"/>
            <person name="Kohler A."/>
            <person name="Kuo A."/>
            <person name="Nagy L.G."/>
            <person name="Floudas D."/>
            <person name="Copeland A."/>
            <person name="Barry K.W."/>
            <person name="Cichocki N."/>
            <person name="Veneault-Fourrey C."/>
            <person name="LaButti K."/>
            <person name="Lindquist E.A."/>
            <person name="Lipzen A."/>
            <person name="Lundell T."/>
            <person name="Morin E."/>
            <person name="Murat C."/>
            <person name="Riley R."/>
            <person name="Ohm R."/>
            <person name="Sun H."/>
            <person name="Tunlid A."/>
            <person name="Henrissat B."/>
            <person name="Grigoriev I.V."/>
            <person name="Hibbett D.S."/>
            <person name="Martin F."/>
        </authorList>
    </citation>
    <scope>NUCLEOTIDE SEQUENCE [LARGE SCALE GENOMIC DNA]</scope>
    <source>
        <strain evidence="5">Zn</strain>
    </source>
</reference>
<dbReference type="EMBL" id="KN832889">
    <property type="protein sequence ID" value="KIM94587.1"/>
    <property type="molecule type" value="Genomic_DNA"/>
</dbReference>
<dbReference type="Proteomes" id="UP000054321">
    <property type="component" value="Unassembled WGS sequence"/>
</dbReference>
<dbReference type="AlphaFoldDB" id="A0A0C3CY76"/>
<comment type="similarity">
    <text evidence="1">Belongs to the NUP family.</text>
</comment>
<dbReference type="PANTHER" id="PTHR38643:SF1">
    <property type="entry name" value="PURINE NUCLEOSIDE PERMEASE C285.05-RELATED"/>
    <property type="match status" value="1"/>
</dbReference>
<dbReference type="PANTHER" id="PTHR38643">
    <property type="entry name" value="PURINE NUCLEOSIDE PERMEASE C285.05-RELATED"/>
    <property type="match status" value="1"/>
</dbReference>
<keyword evidence="5" id="KW-1185">Reference proteome</keyword>
<evidence type="ECO:0000256" key="3">
    <source>
        <dbReference type="SAM" id="SignalP"/>
    </source>
</evidence>
<dbReference type="GO" id="GO:0005783">
    <property type="term" value="C:endoplasmic reticulum"/>
    <property type="evidence" value="ECO:0007669"/>
    <property type="project" value="TreeGrafter"/>
</dbReference>
<sequence length="404" mass="43328">MRLFVLLSAFAGTVLATAVLVEHGKPLPEKRISPKVMIVTHYDDEQNIFTGNSADDSSFGNLLAQTIPVKGLFSQFPDVHCTHNSDVCIYVTGEGMSHTAASTMAVAFDEQFDLKKTYFLAIGVGGGNPKTCTMDKVARFTIQPTLEYELGGDDVPSNFTSGYFPEGATSPNDTIGYVYDSEVYEVNADLRDAVAAFIGDSVLVDAPDAEAYRANYAADPDFKIGASKPGVRKCDVISSDTWYSGKVIADSFDARASAWTNGQSVYCSTAQEDGATATALLRAHVAGKVDYSRLILVRTITDFDRPYPGQAAIDNLINDGGVGYAIGVINMFKGGNEIILGILKNWNRIYDKGIKPKGYVGDAWAVAGGNPDFLLGRESGGSPVSIPEPPGPPVTLSRKSRRKI</sequence>
<evidence type="ECO:0008006" key="6">
    <source>
        <dbReference type="Google" id="ProtNLM"/>
    </source>
</evidence>
<feature type="region of interest" description="Disordered" evidence="2">
    <location>
        <begin position="376"/>
        <end position="404"/>
    </location>
</feature>
<keyword evidence="1" id="KW-0813">Transport</keyword>
<evidence type="ECO:0000313" key="5">
    <source>
        <dbReference type="Proteomes" id="UP000054321"/>
    </source>
</evidence>